<feature type="region of interest" description="Disordered" evidence="7">
    <location>
        <begin position="67"/>
        <end position="228"/>
    </location>
</feature>
<dbReference type="InterPro" id="IPR046347">
    <property type="entry name" value="bZIP_sf"/>
</dbReference>
<accession>A0A078ADC3</accession>
<dbReference type="GO" id="GO:0003677">
    <property type="term" value="F:DNA binding"/>
    <property type="evidence" value="ECO:0007669"/>
    <property type="project" value="UniProtKB-KW"/>
</dbReference>
<feature type="compositionally biased region" description="Basic and acidic residues" evidence="7">
    <location>
        <begin position="123"/>
        <end position="148"/>
    </location>
</feature>
<comment type="subcellular location">
    <subcellularLocation>
        <location evidence="1">Nucleus</location>
    </subcellularLocation>
</comment>
<organism evidence="9 10">
    <name type="scientific">Stylonychia lemnae</name>
    <name type="common">Ciliate</name>
    <dbReference type="NCBI Taxonomy" id="5949"/>
    <lineage>
        <taxon>Eukaryota</taxon>
        <taxon>Sar</taxon>
        <taxon>Alveolata</taxon>
        <taxon>Ciliophora</taxon>
        <taxon>Intramacronucleata</taxon>
        <taxon>Spirotrichea</taxon>
        <taxon>Stichotrichia</taxon>
        <taxon>Sporadotrichida</taxon>
        <taxon>Oxytrichidae</taxon>
        <taxon>Stylonychinae</taxon>
        <taxon>Stylonychia</taxon>
    </lineage>
</organism>
<dbReference type="OMA" id="KYTEVCN"/>
<evidence type="ECO:0000313" key="9">
    <source>
        <dbReference type="EMBL" id="CDW80244.1"/>
    </source>
</evidence>
<feature type="compositionally biased region" description="Acidic residues" evidence="7">
    <location>
        <begin position="158"/>
        <end position="169"/>
    </location>
</feature>
<protein>
    <recommendedName>
        <fullName evidence="8">BZIP domain-containing protein</fullName>
    </recommendedName>
</protein>
<evidence type="ECO:0000256" key="1">
    <source>
        <dbReference type="ARBA" id="ARBA00004123"/>
    </source>
</evidence>
<keyword evidence="4" id="KW-0238">DNA-binding</keyword>
<dbReference type="InParanoid" id="A0A078ADC3"/>
<dbReference type="GO" id="GO:0005634">
    <property type="term" value="C:nucleus"/>
    <property type="evidence" value="ECO:0007669"/>
    <property type="project" value="UniProtKB-SubCell"/>
</dbReference>
<dbReference type="CDD" id="cd14811">
    <property type="entry name" value="bZIP_u2"/>
    <property type="match status" value="1"/>
</dbReference>
<name>A0A078ADC3_STYLE</name>
<keyword evidence="10" id="KW-1185">Reference proteome</keyword>
<dbReference type="Proteomes" id="UP000039865">
    <property type="component" value="Unassembled WGS sequence"/>
</dbReference>
<keyword evidence="5" id="KW-0804">Transcription</keyword>
<dbReference type="PANTHER" id="PTHR47416:SF8">
    <property type="entry name" value="BASIC-LEUCINE ZIPPER TRANSCRIPTION FACTOR E-RELATED"/>
    <property type="match status" value="1"/>
</dbReference>
<keyword evidence="6" id="KW-0539">Nucleus</keyword>
<comment type="similarity">
    <text evidence="2">Belongs to the bZIP family.</text>
</comment>
<feature type="compositionally biased region" description="Basic and acidic residues" evidence="7">
    <location>
        <begin position="205"/>
        <end position="219"/>
    </location>
</feature>
<keyword evidence="3" id="KW-0805">Transcription regulation</keyword>
<dbReference type="SUPFAM" id="SSF57959">
    <property type="entry name" value="Leucine zipper domain"/>
    <property type="match status" value="1"/>
</dbReference>
<gene>
    <name evidence="9" type="primary">Contig11542.g12347</name>
    <name evidence="9" type="ORF">STYLEM_9240</name>
</gene>
<dbReference type="Gene3D" id="1.20.5.170">
    <property type="match status" value="1"/>
</dbReference>
<evidence type="ECO:0000256" key="4">
    <source>
        <dbReference type="ARBA" id="ARBA00023125"/>
    </source>
</evidence>
<proteinExistence type="inferred from homology"/>
<evidence type="ECO:0000256" key="2">
    <source>
        <dbReference type="ARBA" id="ARBA00007163"/>
    </source>
</evidence>
<dbReference type="SMART" id="SM00338">
    <property type="entry name" value="BRLZ"/>
    <property type="match status" value="1"/>
</dbReference>
<dbReference type="EMBL" id="CCKQ01008779">
    <property type="protein sequence ID" value="CDW80244.1"/>
    <property type="molecule type" value="Genomic_DNA"/>
</dbReference>
<feature type="domain" description="BZIP" evidence="8">
    <location>
        <begin position="203"/>
        <end position="246"/>
    </location>
</feature>
<dbReference type="PANTHER" id="PTHR47416">
    <property type="entry name" value="BASIC-LEUCINE ZIPPER TRANSCRIPTION FACTOR F-RELATED"/>
    <property type="match status" value="1"/>
</dbReference>
<feature type="compositionally biased region" description="Polar residues" evidence="7">
    <location>
        <begin position="87"/>
        <end position="111"/>
    </location>
</feature>
<dbReference type="OrthoDB" id="306111at2759"/>
<dbReference type="GO" id="GO:0003700">
    <property type="term" value="F:DNA-binding transcription factor activity"/>
    <property type="evidence" value="ECO:0007669"/>
    <property type="project" value="InterPro"/>
</dbReference>
<evidence type="ECO:0000313" key="10">
    <source>
        <dbReference type="Proteomes" id="UP000039865"/>
    </source>
</evidence>
<evidence type="ECO:0000256" key="6">
    <source>
        <dbReference type="ARBA" id="ARBA00023242"/>
    </source>
</evidence>
<reference evidence="9 10" key="1">
    <citation type="submission" date="2014-06" db="EMBL/GenBank/DDBJ databases">
        <authorList>
            <person name="Swart Estienne"/>
        </authorList>
    </citation>
    <scope>NUCLEOTIDE SEQUENCE [LARGE SCALE GENOMIC DNA]</scope>
    <source>
        <strain evidence="9 10">130c</strain>
    </source>
</reference>
<dbReference type="AlphaFoldDB" id="A0A078ADC3"/>
<evidence type="ECO:0000256" key="7">
    <source>
        <dbReference type="SAM" id="MobiDB-lite"/>
    </source>
</evidence>
<evidence type="ECO:0000256" key="3">
    <source>
        <dbReference type="ARBA" id="ARBA00023015"/>
    </source>
</evidence>
<evidence type="ECO:0000256" key="5">
    <source>
        <dbReference type="ARBA" id="ARBA00023163"/>
    </source>
</evidence>
<dbReference type="InterPro" id="IPR004827">
    <property type="entry name" value="bZIP"/>
</dbReference>
<dbReference type="PROSITE" id="PS00036">
    <property type="entry name" value="BZIP_BASIC"/>
    <property type="match status" value="1"/>
</dbReference>
<sequence length="510" mass="58703">MDNKKSIFQIDHDLLQEFFNKDTGSNYGGNSFYDEEPEKDSFMRYTGFNQGNYYPQFENVAQPTPALEEGSRNDLVYPGIKTESENNRQGQFSYESTQYKQELLQNQNLSGEGNGNGKGSRRKDKEKTKNVSFKEEVKKSKTKVDKNPPKKQLSNDSLMDDDDLDDYDSSSDQSNYNMGSSKKSGETQDGKKKQRRQRGGASTDSRQRRLEKNRESARESRKRKKNYITTLEAKNQTLESEVNRLRLILQNQKEKEKLSYFSHLDSMDQLLTGRQTLYERLENCVNSGGDGPEMENIINALQIRTGSFGVERKNLVNNLFKTIIEVSFPNFVKYLFWGSTQNKGLFDDDGIIDAEKRKKLSKYQLEELKARIGFDIIDTLLDQKKALFKESSKMEQCMGRLRSYLTTEQTAKFLILMEKFKSKQELSLFRLWDIKKLDKSRDKQMIKMYSVNGKDSDDEGGLPESDEELMNLQKAAAMQGVNMHGQAILNATQFQAGSSIINKKTDMLLN</sequence>
<evidence type="ECO:0000259" key="8">
    <source>
        <dbReference type="PROSITE" id="PS50217"/>
    </source>
</evidence>
<dbReference type="PROSITE" id="PS50217">
    <property type="entry name" value="BZIP"/>
    <property type="match status" value="1"/>
</dbReference>
<dbReference type="Pfam" id="PF00170">
    <property type="entry name" value="bZIP_1"/>
    <property type="match status" value="1"/>
</dbReference>